<dbReference type="HOGENOM" id="CLU_017048_2_0_5"/>
<reference evidence="3 4" key="1">
    <citation type="journal article" date="2010" name="J. Bacteriol.">
        <title>Genome sequences of Pelagibaca bermudensis HTCC2601T and Maritimibacter alkaliphilus HTCC2654T, the type strains of two marine Roseobacter genera.</title>
        <authorList>
            <person name="Thrash J.C."/>
            <person name="Cho J.C."/>
            <person name="Ferriera S."/>
            <person name="Johnson J."/>
            <person name="Vergin K.L."/>
            <person name="Giovannoni S.J."/>
        </authorList>
    </citation>
    <scope>NUCLEOTIDE SEQUENCE [LARGE SCALE GENOMIC DNA]</scope>
    <source>
        <strain evidence="3 4">HTCC2654</strain>
    </source>
</reference>
<proteinExistence type="predicted"/>
<dbReference type="Gene3D" id="3.40.50.11290">
    <property type="match status" value="1"/>
</dbReference>
<dbReference type="eggNOG" id="COG2308">
    <property type="taxonomic scope" value="Bacteria"/>
</dbReference>
<name>A3VDN7_9RHOB</name>
<dbReference type="EMBL" id="AAMT01000004">
    <property type="protein sequence ID" value="EAQ13626.1"/>
    <property type="molecule type" value="Genomic_DNA"/>
</dbReference>
<dbReference type="InterPro" id="IPR025841">
    <property type="entry name" value="CP_ATPgrasp_2"/>
</dbReference>
<comment type="caution">
    <text evidence="3">The sequence shown here is derived from an EMBL/GenBank/DDBJ whole genome shotgun (WGS) entry which is preliminary data.</text>
</comment>
<dbReference type="Pfam" id="PF14403">
    <property type="entry name" value="CP_ATPgrasp_2"/>
    <property type="match status" value="1"/>
</dbReference>
<protein>
    <recommendedName>
        <fullName evidence="2">Circularly permuted ATP-grasp type 2 domain-containing protein</fullName>
    </recommendedName>
</protein>
<evidence type="ECO:0000256" key="1">
    <source>
        <dbReference type="SAM" id="MobiDB-lite"/>
    </source>
</evidence>
<dbReference type="SUPFAM" id="SSF56059">
    <property type="entry name" value="Glutathione synthetase ATP-binding domain-like"/>
    <property type="match status" value="1"/>
</dbReference>
<sequence>MEQQAGVRVTPPYLEGYAPQSGVSDELFGTTGEMRPVWQPFVDAFSRLTPAQVAGRFERGNQYLRDAGVYFRQYSNQPLSEREWPLSHVPVILHETEWNGICTALSQRADLLEAVMADLYGPGKLVADGHLPVDLVANNPAWLRPMVGVEPAGGHYLHFLAFEIGRSPDGSWFVLGDRTQAPSGAGFALENRMATSRIFPESFSGDRIHRLAGFFGDFRHALDTLANRREGLPRRAGILTPGPANDAYFEHTYIARYLGLMLLEGEDLIVKNGEAMVRTIEGPQPLGVLWRRIDAQFADPLEFEPDSQIGTPGLMEAVATGNLALANALGSGVLETRALMAFLPKINRLLNGEPLAMPNIATWWCGSPSEREYVRSNAQNLVIGPALSVDLPFDWGANAIVGGDVRDAARGPLDTLLATEGASLVGQQAVNLSTTPAWVGDGETGRLRPCPMTVRVFAARTDKGWSFMKAAMPGSAPKATPPRLPCSAAGRWPMSGSHPTARCRSPR</sequence>
<dbReference type="AlphaFoldDB" id="A3VDN7"/>
<dbReference type="InterPro" id="IPR016450">
    <property type="entry name" value="UCP005522"/>
</dbReference>
<evidence type="ECO:0000313" key="3">
    <source>
        <dbReference type="EMBL" id="EAQ13626.1"/>
    </source>
</evidence>
<dbReference type="PANTHER" id="PTHR34595:SF2">
    <property type="entry name" value="BLR2978 PROTEIN"/>
    <property type="match status" value="1"/>
</dbReference>
<dbReference type="STRING" id="314271.RB2654_02894"/>
<evidence type="ECO:0000313" key="4">
    <source>
        <dbReference type="Proteomes" id="UP000002931"/>
    </source>
</evidence>
<dbReference type="InterPro" id="IPR051680">
    <property type="entry name" value="ATP-dep_Glu-Cys_Ligase-2"/>
</dbReference>
<evidence type="ECO:0000259" key="2">
    <source>
        <dbReference type="Pfam" id="PF14403"/>
    </source>
</evidence>
<dbReference type="Proteomes" id="UP000002931">
    <property type="component" value="Unassembled WGS sequence"/>
</dbReference>
<dbReference type="PIRSF" id="PIRSF005522">
    <property type="entry name" value="UCP005522"/>
    <property type="match status" value="1"/>
</dbReference>
<feature type="region of interest" description="Disordered" evidence="1">
    <location>
        <begin position="473"/>
        <end position="507"/>
    </location>
</feature>
<dbReference type="PANTHER" id="PTHR34595">
    <property type="entry name" value="BLR5612 PROTEIN"/>
    <property type="match status" value="1"/>
</dbReference>
<keyword evidence="4" id="KW-1185">Reference proteome</keyword>
<gene>
    <name evidence="3" type="ORF">RB2654_02894</name>
</gene>
<feature type="domain" description="Circularly permuted ATP-grasp type 2" evidence="2">
    <location>
        <begin position="90"/>
        <end position="472"/>
    </location>
</feature>
<organism evidence="3 4">
    <name type="scientific">Maritimibacter alkaliphilus HTCC2654</name>
    <dbReference type="NCBI Taxonomy" id="314271"/>
    <lineage>
        <taxon>Bacteria</taxon>
        <taxon>Pseudomonadati</taxon>
        <taxon>Pseudomonadota</taxon>
        <taxon>Alphaproteobacteria</taxon>
        <taxon>Rhodobacterales</taxon>
        <taxon>Roseobacteraceae</taxon>
        <taxon>Maritimibacter</taxon>
    </lineage>
</organism>
<accession>A3VDN7</accession>